<dbReference type="InterPro" id="IPR000845">
    <property type="entry name" value="Nucleoside_phosphorylase_d"/>
</dbReference>
<dbReference type="Gene3D" id="3.40.50.1580">
    <property type="entry name" value="Nucleoside phosphorylase domain"/>
    <property type="match status" value="1"/>
</dbReference>
<dbReference type="AlphaFoldDB" id="A0A084JHB1"/>
<sequence>MKIGVIGPTENEIMPFIEEICNKKVENVAMLTFYRGIYKNSNVVALYCGVCKVNAAIATQILIDKFNVTHIIVTGVAGGIDNILNIGDTVISTEITYHDVDEGILTEYHPWMESIYFKADSKLVELCRAVIDKNTFTQKIFFGRIVTGEAFISDSGRTEIISKYHPLCVDMETASIAHVCYVNNVPFIAIRSITDTEEECGVEVFENNCISVSNNSINIVKKILESL</sequence>
<dbReference type="GO" id="GO:0008930">
    <property type="term" value="F:methylthioadenosine nucleosidase activity"/>
    <property type="evidence" value="ECO:0007669"/>
    <property type="project" value="InterPro"/>
</dbReference>
<evidence type="ECO:0000259" key="6">
    <source>
        <dbReference type="Pfam" id="PF01048"/>
    </source>
</evidence>
<dbReference type="CDD" id="cd09008">
    <property type="entry name" value="MTAN"/>
    <property type="match status" value="1"/>
</dbReference>
<keyword evidence="8" id="KW-1185">Reference proteome</keyword>
<dbReference type="SUPFAM" id="SSF53167">
    <property type="entry name" value="Purine and uridine phosphorylases"/>
    <property type="match status" value="1"/>
</dbReference>
<gene>
    <name evidence="7" type="ORF">IO99_02745</name>
</gene>
<dbReference type="STRING" id="318464.IO99_02745"/>
<dbReference type="GO" id="GO:0009164">
    <property type="term" value="P:nucleoside catabolic process"/>
    <property type="evidence" value="ECO:0007669"/>
    <property type="project" value="InterPro"/>
</dbReference>
<proteinExistence type="predicted"/>
<dbReference type="InterPro" id="IPR010049">
    <property type="entry name" value="MTA_SAH_Nsdase"/>
</dbReference>
<protein>
    <recommendedName>
        <fullName evidence="2">adenosylhomocysteine nucleosidase</fullName>
        <ecNumber evidence="2">3.2.2.9</ecNumber>
    </recommendedName>
</protein>
<keyword evidence="4" id="KW-0378">Hydrolase</keyword>
<dbReference type="Pfam" id="PF01048">
    <property type="entry name" value="PNP_UDP_1"/>
    <property type="match status" value="1"/>
</dbReference>
<evidence type="ECO:0000256" key="4">
    <source>
        <dbReference type="ARBA" id="ARBA00022801"/>
    </source>
</evidence>
<comment type="caution">
    <text evidence="7">The sequence shown here is derived from an EMBL/GenBank/DDBJ whole genome shotgun (WGS) entry which is preliminary data.</text>
</comment>
<dbReference type="PANTHER" id="PTHR46832">
    <property type="entry name" value="5'-METHYLTHIOADENOSINE/S-ADENOSYLHOMOCYSTEINE NUCLEOSIDASE"/>
    <property type="match status" value="1"/>
</dbReference>
<evidence type="ECO:0000256" key="2">
    <source>
        <dbReference type="ARBA" id="ARBA00011974"/>
    </source>
</evidence>
<dbReference type="GO" id="GO:0005829">
    <property type="term" value="C:cytosol"/>
    <property type="evidence" value="ECO:0007669"/>
    <property type="project" value="TreeGrafter"/>
</dbReference>
<evidence type="ECO:0000256" key="1">
    <source>
        <dbReference type="ARBA" id="ARBA00004945"/>
    </source>
</evidence>
<dbReference type="GO" id="GO:0008782">
    <property type="term" value="F:adenosylhomocysteine nucleosidase activity"/>
    <property type="evidence" value="ECO:0007669"/>
    <property type="project" value="UniProtKB-EC"/>
</dbReference>
<dbReference type="NCBIfam" id="TIGR01704">
    <property type="entry name" value="MTA_SAH-Nsdase"/>
    <property type="match status" value="1"/>
</dbReference>
<evidence type="ECO:0000313" key="7">
    <source>
        <dbReference type="EMBL" id="KEZ88345.1"/>
    </source>
</evidence>
<keyword evidence="3" id="KW-0028">Amino-acid biosynthesis</keyword>
<dbReference type="RefSeq" id="WP_035129875.1">
    <property type="nucleotide sequence ID" value="NZ_JPMD01000003.1"/>
</dbReference>
<keyword evidence="5" id="KW-0486">Methionine biosynthesis</keyword>
<evidence type="ECO:0000256" key="3">
    <source>
        <dbReference type="ARBA" id="ARBA00022605"/>
    </source>
</evidence>
<dbReference type="EMBL" id="JPMD01000003">
    <property type="protein sequence ID" value="KEZ88345.1"/>
    <property type="molecule type" value="Genomic_DNA"/>
</dbReference>
<dbReference type="GO" id="GO:0019284">
    <property type="term" value="P:L-methionine salvage from S-adenosylmethionine"/>
    <property type="evidence" value="ECO:0007669"/>
    <property type="project" value="TreeGrafter"/>
</dbReference>
<dbReference type="eggNOG" id="COG0775">
    <property type="taxonomic scope" value="Bacteria"/>
</dbReference>
<dbReference type="PANTHER" id="PTHR46832:SF1">
    <property type="entry name" value="5'-METHYLTHIOADENOSINE_S-ADENOSYLHOMOCYSTEINE NUCLEOSIDASE"/>
    <property type="match status" value="1"/>
</dbReference>
<dbReference type="EC" id="3.2.2.9" evidence="2"/>
<dbReference type="Proteomes" id="UP000028542">
    <property type="component" value="Unassembled WGS sequence"/>
</dbReference>
<name>A0A084JHB1_9CLOT</name>
<comment type="pathway">
    <text evidence="1">Amino-acid biosynthesis; L-methionine biosynthesis via salvage pathway; S-methyl-5-thio-alpha-D-ribose 1-phosphate from S-methyl-5'-thioadenosine (hydrolase route): step 1/2.</text>
</comment>
<dbReference type="NCBIfam" id="NF004079">
    <property type="entry name" value="PRK05584.1"/>
    <property type="match status" value="1"/>
</dbReference>
<dbReference type="InterPro" id="IPR035994">
    <property type="entry name" value="Nucleoside_phosphorylase_sf"/>
</dbReference>
<dbReference type="UniPathway" id="UPA00904">
    <property type="reaction ID" value="UER00871"/>
</dbReference>
<reference evidence="7 8" key="1">
    <citation type="submission" date="2014-07" db="EMBL/GenBank/DDBJ databases">
        <title>Draft genome of Clostridium sulfidigenes 113A isolated from sediments associated with methane hydrate from Krishna Godavari basin.</title>
        <authorList>
            <person name="Honkalas V.S."/>
            <person name="Dabir A.P."/>
            <person name="Arora P."/>
            <person name="Dhakephalkar P.K."/>
        </authorList>
    </citation>
    <scope>NUCLEOTIDE SEQUENCE [LARGE SCALE GENOMIC DNA]</scope>
    <source>
        <strain evidence="7 8">113A</strain>
    </source>
</reference>
<evidence type="ECO:0000256" key="5">
    <source>
        <dbReference type="ARBA" id="ARBA00023167"/>
    </source>
</evidence>
<dbReference type="GO" id="GO:0019509">
    <property type="term" value="P:L-methionine salvage from methylthioadenosine"/>
    <property type="evidence" value="ECO:0007669"/>
    <property type="project" value="UniProtKB-UniPathway"/>
</dbReference>
<accession>A0A084JHB1</accession>
<feature type="domain" description="Nucleoside phosphorylase" evidence="6">
    <location>
        <begin position="2"/>
        <end position="225"/>
    </location>
</feature>
<evidence type="ECO:0000313" key="8">
    <source>
        <dbReference type="Proteomes" id="UP000028542"/>
    </source>
</evidence>
<organism evidence="7 8">
    <name type="scientific">Clostridium sulfidigenes</name>
    <dbReference type="NCBI Taxonomy" id="318464"/>
    <lineage>
        <taxon>Bacteria</taxon>
        <taxon>Bacillati</taxon>
        <taxon>Bacillota</taxon>
        <taxon>Clostridia</taxon>
        <taxon>Eubacteriales</taxon>
        <taxon>Clostridiaceae</taxon>
        <taxon>Clostridium</taxon>
    </lineage>
</organism>